<dbReference type="SUPFAM" id="SSF53335">
    <property type="entry name" value="S-adenosyl-L-methionine-dependent methyltransferases"/>
    <property type="match status" value="1"/>
</dbReference>
<evidence type="ECO:0000313" key="1">
    <source>
        <dbReference type="EMBL" id="ELR12535.1"/>
    </source>
</evidence>
<reference evidence="1 2" key="1">
    <citation type="journal article" date="2013" name="Genome Biol.">
        <title>Genome of Acanthamoeba castellanii highlights extensive lateral gene transfer and early evolution of tyrosine kinase signaling.</title>
        <authorList>
            <person name="Clarke M."/>
            <person name="Lohan A.J."/>
            <person name="Liu B."/>
            <person name="Lagkouvardos I."/>
            <person name="Roy S."/>
            <person name="Zafar N."/>
            <person name="Bertelli C."/>
            <person name="Schilde C."/>
            <person name="Kianianmomeni A."/>
            <person name="Burglin T.R."/>
            <person name="Frech C."/>
            <person name="Turcotte B."/>
            <person name="Kopec K.O."/>
            <person name="Synnott J.M."/>
            <person name="Choo C."/>
            <person name="Paponov I."/>
            <person name="Finkler A."/>
            <person name="Soon Heng Tan C."/>
            <person name="Hutchins A.P."/>
            <person name="Weinmeier T."/>
            <person name="Rattei T."/>
            <person name="Chu J.S."/>
            <person name="Gimenez G."/>
            <person name="Irimia M."/>
            <person name="Rigden D.J."/>
            <person name="Fitzpatrick D.A."/>
            <person name="Lorenzo-Morales J."/>
            <person name="Bateman A."/>
            <person name="Chiu C.H."/>
            <person name="Tang P."/>
            <person name="Hegemann P."/>
            <person name="Fromm H."/>
            <person name="Raoult D."/>
            <person name="Greub G."/>
            <person name="Miranda-Saavedra D."/>
            <person name="Chen N."/>
            <person name="Nash P."/>
            <person name="Ginger M.L."/>
            <person name="Horn M."/>
            <person name="Schaap P."/>
            <person name="Caler L."/>
            <person name="Loftus B."/>
        </authorList>
    </citation>
    <scope>NUCLEOTIDE SEQUENCE [LARGE SCALE GENOMIC DNA]</scope>
    <source>
        <strain evidence="1 2">Neff</strain>
    </source>
</reference>
<accession>L8GHI0</accession>
<dbReference type="OMA" id="ISMEHRY"/>
<dbReference type="RefSeq" id="XP_004334548.1">
    <property type="nucleotide sequence ID" value="XM_004334500.1"/>
</dbReference>
<dbReference type="PANTHER" id="PTHR14614">
    <property type="entry name" value="HEPATOCELLULAR CARCINOMA-ASSOCIATED ANTIGEN"/>
    <property type="match status" value="1"/>
</dbReference>
<dbReference type="PANTHER" id="PTHR14614:SF109">
    <property type="entry name" value="RIBOSOMAL LYSINE N-METHYLTRANSFERASE 5"/>
    <property type="match status" value="1"/>
</dbReference>
<dbReference type="EMBL" id="KB008109">
    <property type="protein sequence ID" value="ELR12535.1"/>
    <property type="molecule type" value="Genomic_DNA"/>
</dbReference>
<proteinExistence type="predicted"/>
<dbReference type="Proteomes" id="UP000011083">
    <property type="component" value="Unassembled WGS sequence"/>
</dbReference>
<keyword evidence="2" id="KW-1185">Reference proteome</keyword>
<name>L8GHI0_ACACF</name>
<dbReference type="GeneID" id="14913058"/>
<dbReference type="VEuPathDB" id="AmoebaDB:ACA1_156470"/>
<sequence length="256" mass="28759">MAATLAIPLPPRPVELASFMPSSAPLLSVSERARRLHRQLAWRRARGCDPSYVMELDGTTITTLQTPCGEVKGLGTGASVWDTAIVLARYLAKERTNFNPKKVVELGSGNGLLGMVCAVLFEEANITLTDQKPLLPLIKQNMAHNVENIPQLARVAVEEYNWGEETAMKDINLIICSDCVYDMAPWDLLVDSLRLLCSSGDECRVIISMEHRYRSTEEKFFNYASQHFDIHTIPREEHDADYCADDIDLYILSSRR</sequence>
<evidence type="ECO:0000313" key="2">
    <source>
        <dbReference type="Proteomes" id="UP000011083"/>
    </source>
</evidence>
<dbReference type="InterPro" id="IPR029063">
    <property type="entry name" value="SAM-dependent_MTases_sf"/>
</dbReference>
<dbReference type="AlphaFoldDB" id="L8GHI0"/>
<dbReference type="OrthoDB" id="19299at2759"/>
<dbReference type="Pfam" id="PF10294">
    <property type="entry name" value="Methyltransf_16"/>
    <property type="match status" value="1"/>
</dbReference>
<protein>
    <submittedName>
        <fullName evidence="1">Uncharacterized protein</fullName>
    </submittedName>
</protein>
<organism evidence="1 2">
    <name type="scientific">Acanthamoeba castellanii (strain ATCC 30010 / Neff)</name>
    <dbReference type="NCBI Taxonomy" id="1257118"/>
    <lineage>
        <taxon>Eukaryota</taxon>
        <taxon>Amoebozoa</taxon>
        <taxon>Discosea</taxon>
        <taxon>Longamoebia</taxon>
        <taxon>Centramoebida</taxon>
        <taxon>Acanthamoebidae</taxon>
        <taxon>Acanthamoeba</taxon>
    </lineage>
</organism>
<dbReference type="STRING" id="1257118.L8GHI0"/>
<dbReference type="Gene3D" id="3.40.50.150">
    <property type="entry name" value="Vaccinia Virus protein VP39"/>
    <property type="match status" value="1"/>
</dbReference>
<dbReference type="InterPro" id="IPR019410">
    <property type="entry name" value="Methyltransf_16"/>
</dbReference>
<dbReference type="KEGG" id="acan:ACA1_156470"/>
<gene>
    <name evidence="1" type="ORF">ACA1_156470</name>
</gene>